<reference evidence="2 3" key="1">
    <citation type="submission" date="2017-01" db="EMBL/GenBank/DDBJ databases">
        <title>A new Hymenobacter.</title>
        <authorList>
            <person name="Liang Y."/>
            <person name="Feng F."/>
        </authorList>
    </citation>
    <scope>NUCLEOTIDE SEQUENCE [LARGE SCALE GENOMIC DNA]</scope>
    <source>
        <strain evidence="2">MIMBbqt21</strain>
    </source>
</reference>
<dbReference type="InterPro" id="IPR025334">
    <property type="entry name" value="DUF4240"/>
</dbReference>
<comment type="caution">
    <text evidence="2">The sequence shown here is derived from an EMBL/GenBank/DDBJ whole genome shotgun (WGS) entry which is preliminary data.</text>
</comment>
<organism evidence="2 3">
    <name type="scientific">Hymenobacter crusticola</name>
    <dbReference type="NCBI Taxonomy" id="1770526"/>
    <lineage>
        <taxon>Bacteria</taxon>
        <taxon>Pseudomonadati</taxon>
        <taxon>Bacteroidota</taxon>
        <taxon>Cytophagia</taxon>
        <taxon>Cytophagales</taxon>
        <taxon>Hymenobacteraceae</taxon>
        <taxon>Hymenobacter</taxon>
    </lineage>
</organism>
<evidence type="ECO:0000313" key="3">
    <source>
        <dbReference type="Proteomes" id="UP000194873"/>
    </source>
</evidence>
<evidence type="ECO:0000259" key="1">
    <source>
        <dbReference type="Pfam" id="PF14024"/>
    </source>
</evidence>
<sequence>MLGHLRSWFHSKTYGEGVLSFSIGFNCVGRVPGMAEPILDFETGYLLHKKYTKFRRALEIEIKLNHAAIMQVTSPQAAEQILWVAFQRVCQEISTLKIPQFDGSAFQRDLFAQLNLATQPEAGLLHVPCEAQPVPPLPKPTAVAMPVANFWQLVTQAGEATTYQSLAQCEWLAQALATHTTKQIIGFELQLRKRLQKLYHYDTLAMAKLVEGYVSDDSFLYFCCHLILQGPLVYDQVLRQPDAVTQDLTVHETGEFLLSVADQAFNRKVGPENDQLEPWEYGQALYDYDSCAGPMLGQDWQVTDLPLRFPKLTARYASAGIF</sequence>
<keyword evidence="3" id="KW-1185">Reference proteome</keyword>
<accession>A0A243W684</accession>
<dbReference type="Proteomes" id="UP000194873">
    <property type="component" value="Unassembled WGS sequence"/>
</dbReference>
<dbReference type="Pfam" id="PF14024">
    <property type="entry name" value="DUF4240"/>
    <property type="match status" value="1"/>
</dbReference>
<gene>
    <name evidence="2" type="ORF">BXP70_26330</name>
</gene>
<dbReference type="AlphaFoldDB" id="A0A243W684"/>
<proteinExistence type="predicted"/>
<feature type="domain" description="DUF4240" evidence="1">
    <location>
        <begin position="145"/>
        <end position="266"/>
    </location>
</feature>
<protein>
    <recommendedName>
        <fullName evidence="1">DUF4240 domain-containing protein</fullName>
    </recommendedName>
</protein>
<evidence type="ECO:0000313" key="2">
    <source>
        <dbReference type="EMBL" id="OUJ69503.1"/>
    </source>
</evidence>
<name>A0A243W684_9BACT</name>
<dbReference type="EMBL" id="MTSE01000032">
    <property type="protein sequence ID" value="OUJ69503.1"/>
    <property type="molecule type" value="Genomic_DNA"/>
</dbReference>